<comment type="caution">
    <text evidence="2">The sequence shown here is derived from an EMBL/GenBank/DDBJ whole genome shotgun (WGS) entry which is preliminary data.</text>
</comment>
<dbReference type="Gene3D" id="1.25.40.10">
    <property type="entry name" value="Tetratricopeptide repeat domain"/>
    <property type="match status" value="1"/>
</dbReference>
<dbReference type="SUPFAM" id="SSF48452">
    <property type="entry name" value="TPR-like"/>
    <property type="match status" value="1"/>
</dbReference>
<dbReference type="PROSITE" id="PS51257">
    <property type="entry name" value="PROKAR_LIPOPROTEIN"/>
    <property type="match status" value="1"/>
</dbReference>
<gene>
    <name evidence="2" type="ORF">FVW20_10645</name>
</gene>
<evidence type="ECO:0000256" key="1">
    <source>
        <dbReference type="SAM" id="SignalP"/>
    </source>
</evidence>
<reference evidence="2 3" key="1">
    <citation type="submission" date="2019-08" db="EMBL/GenBank/DDBJ databases">
        <authorList>
            <person name="Luo N."/>
        </authorList>
    </citation>
    <scope>NUCLEOTIDE SEQUENCE [LARGE SCALE GENOMIC DNA]</scope>
    <source>
        <strain evidence="2 3">NCIMB 9442</strain>
    </source>
</reference>
<keyword evidence="3" id="KW-1185">Reference proteome</keyword>
<feature type="chain" id="PRO_5046815839" evidence="1">
    <location>
        <begin position="28"/>
        <end position="208"/>
    </location>
</feature>
<dbReference type="InterPro" id="IPR011990">
    <property type="entry name" value="TPR-like_helical_dom_sf"/>
</dbReference>
<evidence type="ECO:0000313" key="3">
    <source>
        <dbReference type="Proteomes" id="UP001194469"/>
    </source>
</evidence>
<sequence>MHPGRQENTMNSSLRTLTLAAVLAAFAVTGCATTSMHASSQMEDGQYRQAAETYAAAQRENPDDWQSGVRRGYALYRAGDYQAAQDVLKPLWANRRAAEYARFWAGIAAIAARDEAAARAAWSEWTASRFEVVRAIRPRVEQLMSGELALGPQAASGYVAEAATANGREARADARYGWRPLSPGYSPSYERDAFSDTMMPVTPKPYLP</sequence>
<keyword evidence="1" id="KW-0732">Signal</keyword>
<protein>
    <submittedName>
        <fullName evidence="2">Tetratricopeptide repeat protein</fullName>
    </submittedName>
</protein>
<dbReference type="Proteomes" id="UP001194469">
    <property type="component" value="Unassembled WGS sequence"/>
</dbReference>
<proteinExistence type="predicted"/>
<evidence type="ECO:0000313" key="2">
    <source>
        <dbReference type="EMBL" id="MBG3877465.1"/>
    </source>
</evidence>
<name>A0ABS0J4U5_9BACT</name>
<dbReference type="EMBL" id="VRYY01000298">
    <property type="protein sequence ID" value="MBG3877465.1"/>
    <property type="molecule type" value="Genomic_DNA"/>
</dbReference>
<accession>A0ABS0J4U5</accession>
<feature type="signal peptide" evidence="1">
    <location>
        <begin position="1"/>
        <end position="27"/>
    </location>
</feature>
<organism evidence="2 3">
    <name type="scientific">Nitratidesulfovibrio oxamicus</name>
    <dbReference type="NCBI Taxonomy" id="32016"/>
    <lineage>
        <taxon>Bacteria</taxon>
        <taxon>Pseudomonadati</taxon>
        <taxon>Thermodesulfobacteriota</taxon>
        <taxon>Desulfovibrionia</taxon>
        <taxon>Desulfovibrionales</taxon>
        <taxon>Desulfovibrionaceae</taxon>
        <taxon>Nitratidesulfovibrio</taxon>
    </lineage>
</organism>